<organism evidence="2 3">
    <name type="scientific">Microthlaspi erraticum</name>
    <dbReference type="NCBI Taxonomy" id="1685480"/>
    <lineage>
        <taxon>Eukaryota</taxon>
        <taxon>Viridiplantae</taxon>
        <taxon>Streptophyta</taxon>
        <taxon>Embryophyta</taxon>
        <taxon>Tracheophyta</taxon>
        <taxon>Spermatophyta</taxon>
        <taxon>Magnoliopsida</taxon>
        <taxon>eudicotyledons</taxon>
        <taxon>Gunneridae</taxon>
        <taxon>Pentapetalae</taxon>
        <taxon>rosids</taxon>
        <taxon>malvids</taxon>
        <taxon>Brassicales</taxon>
        <taxon>Brassicaceae</taxon>
        <taxon>Coluteocarpeae</taxon>
        <taxon>Microthlaspi</taxon>
    </lineage>
</organism>
<accession>A0A6D2INI2</accession>
<dbReference type="EMBL" id="CACVBM020001052">
    <property type="protein sequence ID" value="CAA7026646.1"/>
    <property type="molecule type" value="Genomic_DNA"/>
</dbReference>
<evidence type="ECO:0000313" key="2">
    <source>
        <dbReference type="EMBL" id="CAA7026646.1"/>
    </source>
</evidence>
<evidence type="ECO:0000313" key="3">
    <source>
        <dbReference type="Proteomes" id="UP000467841"/>
    </source>
</evidence>
<dbReference type="Proteomes" id="UP000467841">
    <property type="component" value="Unassembled WGS sequence"/>
</dbReference>
<reference evidence="2" key="1">
    <citation type="submission" date="2020-01" db="EMBL/GenBank/DDBJ databases">
        <authorList>
            <person name="Mishra B."/>
        </authorList>
    </citation>
    <scope>NUCLEOTIDE SEQUENCE [LARGE SCALE GENOMIC DNA]</scope>
</reference>
<protein>
    <submittedName>
        <fullName evidence="2">Uncharacterized protein</fullName>
    </submittedName>
</protein>
<proteinExistence type="predicted"/>
<dbReference type="AlphaFoldDB" id="A0A6D2INI2"/>
<gene>
    <name evidence="2" type="ORF">MERR_LOCUS13881</name>
</gene>
<keyword evidence="3" id="KW-1185">Reference proteome</keyword>
<feature type="region of interest" description="Disordered" evidence="1">
    <location>
        <begin position="45"/>
        <end position="71"/>
    </location>
</feature>
<comment type="caution">
    <text evidence="2">The sequence shown here is derived from an EMBL/GenBank/DDBJ whole genome shotgun (WGS) entry which is preliminary data.</text>
</comment>
<evidence type="ECO:0000256" key="1">
    <source>
        <dbReference type="SAM" id="MobiDB-lite"/>
    </source>
</evidence>
<name>A0A6D2INI2_9BRAS</name>
<feature type="compositionally biased region" description="Basic and acidic residues" evidence="1">
    <location>
        <begin position="45"/>
        <end position="62"/>
    </location>
</feature>
<sequence>MEASLESRLRLLQEKLRFLCPNDHQTEPCAAASPSPSLIVDNHHRQKTEEPSANHLEQDKRQSHAVYSGFPIPTDLSKSSSPLMNHPPNCSILLYNHDNATFTQLPSSFHQPAAISHDSARFGNIELPPLMQTQSQFDQKASWNQGFGYSDLLLEGQGFEGM</sequence>
<dbReference type="OrthoDB" id="601557at2759"/>